<evidence type="ECO:0000256" key="6">
    <source>
        <dbReference type="ARBA" id="ARBA00035136"/>
    </source>
</evidence>
<accession>A0A1F6DDR0</accession>
<dbReference type="HAMAP" id="MF_00500">
    <property type="entry name" value="Ribosomal_bS20"/>
    <property type="match status" value="1"/>
</dbReference>
<comment type="caution">
    <text evidence="8">The sequence shown here is derived from an EMBL/GenBank/DDBJ whole genome shotgun (WGS) entry which is preliminary data.</text>
</comment>
<sequence>MPITRGARKAHEASLRKRVFNIRRKSVLLDATKGVKKLVSAGDAAGARAALPAAQKAIDKALKRGIIKPNTASRKIARLAAAAKKVVAK</sequence>
<comment type="similarity">
    <text evidence="1 7">Belongs to the bacterial ribosomal protein bS20 family.</text>
</comment>
<dbReference type="SUPFAM" id="SSF46992">
    <property type="entry name" value="Ribosomal protein S20"/>
    <property type="match status" value="1"/>
</dbReference>
<dbReference type="PANTHER" id="PTHR33398:SF1">
    <property type="entry name" value="SMALL RIBOSOMAL SUBUNIT PROTEIN BS20C"/>
    <property type="match status" value="1"/>
</dbReference>
<dbReference type="InterPro" id="IPR036510">
    <property type="entry name" value="Ribosomal_bS20_sf"/>
</dbReference>
<gene>
    <name evidence="7" type="primary">rpsT</name>
    <name evidence="8" type="ORF">A3C89_01195</name>
</gene>
<evidence type="ECO:0000256" key="4">
    <source>
        <dbReference type="ARBA" id="ARBA00022980"/>
    </source>
</evidence>
<evidence type="ECO:0000256" key="5">
    <source>
        <dbReference type="ARBA" id="ARBA00023274"/>
    </source>
</evidence>
<keyword evidence="2 7" id="KW-0699">rRNA-binding</keyword>
<dbReference type="Pfam" id="PF01649">
    <property type="entry name" value="Ribosomal_S20p"/>
    <property type="match status" value="1"/>
</dbReference>
<evidence type="ECO:0000256" key="7">
    <source>
        <dbReference type="HAMAP-Rule" id="MF_00500"/>
    </source>
</evidence>
<dbReference type="GO" id="GO:0006412">
    <property type="term" value="P:translation"/>
    <property type="evidence" value="ECO:0007669"/>
    <property type="project" value="UniProtKB-UniRule"/>
</dbReference>
<comment type="function">
    <text evidence="7">Binds directly to 16S ribosomal RNA.</text>
</comment>
<dbReference type="Proteomes" id="UP000178794">
    <property type="component" value="Unassembled WGS sequence"/>
</dbReference>
<dbReference type="Gene3D" id="1.20.58.110">
    <property type="entry name" value="Ribosomal protein S20"/>
    <property type="match status" value="1"/>
</dbReference>
<dbReference type="InterPro" id="IPR002583">
    <property type="entry name" value="Ribosomal_bS20"/>
</dbReference>
<evidence type="ECO:0000313" key="8">
    <source>
        <dbReference type="EMBL" id="OGG59558.1"/>
    </source>
</evidence>
<protein>
    <recommendedName>
        <fullName evidence="6 7">Small ribosomal subunit protein bS20</fullName>
    </recommendedName>
</protein>
<dbReference type="AlphaFoldDB" id="A0A1F6DDR0"/>
<keyword evidence="4 7" id="KW-0689">Ribosomal protein</keyword>
<dbReference type="GO" id="GO:0070181">
    <property type="term" value="F:small ribosomal subunit rRNA binding"/>
    <property type="evidence" value="ECO:0007669"/>
    <property type="project" value="TreeGrafter"/>
</dbReference>
<dbReference type="GO" id="GO:0005829">
    <property type="term" value="C:cytosol"/>
    <property type="evidence" value="ECO:0007669"/>
    <property type="project" value="TreeGrafter"/>
</dbReference>
<reference evidence="8 9" key="1">
    <citation type="journal article" date="2016" name="Nat. Commun.">
        <title>Thousands of microbial genomes shed light on interconnected biogeochemical processes in an aquifer system.</title>
        <authorList>
            <person name="Anantharaman K."/>
            <person name="Brown C.T."/>
            <person name="Hug L.A."/>
            <person name="Sharon I."/>
            <person name="Castelle C.J."/>
            <person name="Probst A.J."/>
            <person name="Thomas B.C."/>
            <person name="Singh A."/>
            <person name="Wilkins M.J."/>
            <person name="Karaoz U."/>
            <person name="Brodie E.L."/>
            <person name="Williams K.H."/>
            <person name="Hubbard S.S."/>
            <person name="Banfield J.F."/>
        </authorList>
    </citation>
    <scope>NUCLEOTIDE SEQUENCE [LARGE SCALE GENOMIC DNA]</scope>
</reference>
<evidence type="ECO:0000256" key="1">
    <source>
        <dbReference type="ARBA" id="ARBA00007634"/>
    </source>
</evidence>
<dbReference type="PANTHER" id="PTHR33398">
    <property type="entry name" value="30S RIBOSOMAL PROTEIN S20"/>
    <property type="match status" value="1"/>
</dbReference>
<keyword evidence="5 7" id="KW-0687">Ribonucleoprotein</keyword>
<proteinExistence type="inferred from homology"/>
<name>A0A1F6DDR0_9BACT</name>
<dbReference type="GO" id="GO:0003735">
    <property type="term" value="F:structural constituent of ribosome"/>
    <property type="evidence" value="ECO:0007669"/>
    <property type="project" value="InterPro"/>
</dbReference>
<keyword evidence="3 7" id="KW-0694">RNA-binding</keyword>
<evidence type="ECO:0000256" key="2">
    <source>
        <dbReference type="ARBA" id="ARBA00022730"/>
    </source>
</evidence>
<dbReference type="STRING" id="1798492.A3C89_01195"/>
<dbReference type="EMBL" id="MFLF01000014">
    <property type="protein sequence ID" value="OGG59558.1"/>
    <property type="molecule type" value="Genomic_DNA"/>
</dbReference>
<evidence type="ECO:0000256" key="3">
    <source>
        <dbReference type="ARBA" id="ARBA00022884"/>
    </source>
</evidence>
<organism evidence="8 9">
    <name type="scientific">Candidatus Kaiserbacteria bacterium RIFCSPHIGHO2_02_FULL_50_50</name>
    <dbReference type="NCBI Taxonomy" id="1798492"/>
    <lineage>
        <taxon>Bacteria</taxon>
        <taxon>Candidatus Kaiseribacteriota</taxon>
    </lineage>
</organism>
<evidence type="ECO:0000313" key="9">
    <source>
        <dbReference type="Proteomes" id="UP000178794"/>
    </source>
</evidence>
<dbReference type="NCBIfam" id="TIGR00029">
    <property type="entry name" value="S20"/>
    <property type="match status" value="1"/>
</dbReference>
<dbReference type="GO" id="GO:0015935">
    <property type="term" value="C:small ribosomal subunit"/>
    <property type="evidence" value="ECO:0007669"/>
    <property type="project" value="TreeGrafter"/>
</dbReference>